<evidence type="ECO:0000256" key="1">
    <source>
        <dbReference type="SAM" id="MobiDB-lite"/>
    </source>
</evidence>
<feature type="region of interest" description="Disordered" evidence="1">
    <location>
        <begin position="1"/>
        <end position="28"/>
    </location>
</feature>
<dbReference type="EMBL" id="UYJE01008068">
    <property type="protein sequence ID" value="VDI60778.1"/>
    <property type="molecule type" value="Genomic_DNA"/>
</dbReference>
<comment type="caution">
    <text evidence="2">The sequence shown here is derived from an EMBL/GenBank/DDBJ whole genome shotgun (WGS) entry which is preliminary data.</text>
</comment>
<protein>
    <submittedName>
        <fullName evidence="2">Uncharacterized protein</fullName>
    </submittedName>
</protein>
<proteinExistence type="predicted"/>
<dbReference type="PANTHER" id="PTHR47331:SF8">
    <property type="match status" value="1"/>
</dbReference>
<feature type="compositionally biased region" description="Basic and acidic residues" evidence="1">
    <location>
        <begin position="1"/>
        <end position="11"/>
    </location>
</feature>
<reference evidence="2" key="1">
    <citation type="submission" date="2018-11" db="EMBL/GenBank/DDBJ databases">
        <authorList>
            <person name="Alioto T."/>
            <person name="Alioto T."/>
        </authorList>
    </citation>
    <scope>NUCLEOTIDE SEQUENCE</scope>
</reference>
<evidence type="ECO:0000313" key="2">
    <source>
        <dbReference type="EMBL" id="VDI60778.1"/>
    </source>
</evidence>
<gene>
    <name evidence="2" type="ORF">MGAL_10B061079</name>
</gene>
<dbReference type="AlphaFoldDB" id="A0A8B6G9M2"/>
<evidence type="ECO:0000313" key="3">
    <source>
        <dbReference type="Proteomes" id="UP000596742"/>
    </source>
</evidence>
<organism evidence="2 3">
    <name type="scientific">Mytilus galloprovincialis</name>
    <name type="common">Mediterranean mussel</name>
    <dbReference type="NCBI Taxonomy" id="29158"/>
    <lineage>
        <taxon>Eukaryota</taxon>
        <taxon>Metazoa</taxon>
        <taxon>Spiralia</taxon>
        <taxon>Lophotrochozoa</taxon>
        <taxon>Mollusca</taxon>
        <taxon>Bivalvia</taxon>
        <taxon>Autobranchia</taxon>
        <taxon>Pteriomorphia</taxon>
        <taxon>Mytilida</taxon>
        <taxon>Mytiloidea</taxon>
        <taxon>Mytilidae</taxon>
        <taxon>Mytilinae</taxon>
        <taxon>Mytilus</taxon>
    </lineage>
</organism>
<keyword evidence="3" id="KW-1185">Reference proteome</keyword>
<dbReference type="Proteomes" id="UP000596742">
    <property type="component" value="Unassembled WGS sequence"/>
</dbReference>
<dbReference type="OrthoDB" id="10062789at2759"/>
<dbReference type="Pfam" id="PF05380">
    <property type="entry name" value="Peptidase_A17"/>
    <property type="match status" value="1"/>
</dbReference>
<dbReference type="InterPro" id="IPR008042">
    <property type="entry name" value="Retrotrans_Pao"/>
</dbReference>
<sequence length="523" mass="59454">MDTDFRKDDTGHWLAPLPFKQPKPPIQNNRSQAWKRAQILDTSLRKNQTKREHFMTFMEKVLNSGAAEIAPKVISGESVATSDEDVRAFVCNDFYVDDGLTSFTNKEQAIDLVKKTQNDLKTNGHIRFHKIVSNDIDVMKAFPSDDLGKDLKQLDLCSDILPTQQSLGITWNLHSDNFVFLVNDDIKPITRRGLLSSINSLFDPLGFVSPIVISDKILLREVVPPGTDWDEPLNSEHADRWNLWLESLRSLGNFEIPRMITPESVSTAHHLEIHIFCDASEQAISSVAYLKSVNETGNASLGFLMGKTKLAPLKGHTIPRLELCAAVLGVELGKVICDNMKLLPETCHYYTDSQVVLGYISNTKRRFFTYVTNRVEKIHKTSNPSQWSYISTDQNPTDAGTRFSSSPDMILVNRWITGPTCLLSHDLIEDNSYPLVTPTEDKEIRPLVLSKKTVIRNPEIGCHRFTNFSSLKALIRAVSFLRHFVRTWKSKHSSQKVHEDKDNPKFQKETESFIIRQIQNEIF</sequence>
<name>A0A8B6G9M2_MYTGA</name>
<dbReference type="PANTHER" id="PTHR47331">
    <property type="entry name" value="PHD-TYPE DOMAIN-CONTAINING PROTEIN"/>
    <property type="match status" value="1"/>
</dbReference>
<accession>A0A8B6G9M2</accession>